<dbReference type="EMBL" id="FQXT01000005">
    <property type="protein sequence ID" value="SHI20016.1"/>
    <property type="molecule type" value="Genomic_DNA"/>
</dbReference>
<dbReference type="Gene3D" id="3.40.50.1110">
    <property type="entry name" value="SGNH hydrolase"/>
    <property type="match status" value="1"/>
</dbReference>
<dbReference type="STRING" id="573501.SAMN04487999_2699"/>
<keyword evidence="2" id="KW-0378">Hydrolase</keyword>
<feature type="chain" id="PRO_5011957495" evidence="3">
    <location>
        <begin position="22"/>
        <end position="261"/>
    </location>
</feature>
<comment type="similarity">
    <text evidence="1">Belongs to the 'GDSL' lipolytic enzyme family.</text>
</comment>
<feature type="domain" description="SGNH hydrolase-type esterase" evidence="4">
    <location>
        <begin position="29"/>
        <end position="226"/>
    </location>
</feature>
<gene>
    <name evidence="5" type="ORF">DSM01_2746</name>
    <name evidence="6" type="ORF">SAMN04487999_2699</name>
</gene>
<dbReference type="PANTHER" id="PTHR43695:SF1">
    <property type="entry name" value="RHAMNOGALACTURONAN ACETYLESTERASE"/>
    <property type="match status" value="1"/>
</dbReference>
<evidence type="ECO:0000313" key="7">
    <source>
        <dbReference type="Proteomes" id="UP000184240"/>
    </source>
</evidence>
<feature type="signal peptide" evidence="3">
    <location>
        <begin position="1"/>
        <end position="21"/>
    </location>
</feature>
<organism evidence="6 7">
    <name type="scientific">Leeuwenhoekiella palythoae</name>
    <dbReference type="NCBI Taxonomy" id="573501"/>
    <lineage>
        <taxon>Bacteria</taxon>
        <taxon>Pseudomonadati</taxon>
        <taxon>Bacteroidota</taxon>
        <taxon>Flavobacteriia</taxon>
        <taxon>Flavobacteriales</taxon>
        <taxon>Flavobacteriaceae</taxon>
        <taxon>Leeuwenhoekiella</taxon>
    </lineage>
</organism>
<reference evidence="6" key="1">
    <citation type="submission" date="2016-11" db="EMBL/GenBank/DDBJ databases">
        <authorList>
            <person name="Jaros S."/>
            <person name="Januszkiewicz K."/>
            <person name="Wedrychowicz H."/>
        </authorList>
    </citation>
    <scope>NUCLEOTIDE SEQUENCE [LARGE SCALE GENOMIC DNA]</scope>
    <source>
        <strain evidence="6">DSM 19859</strain>
    </source>
</reference>
<evidence type="ECO:0000256" key="3">
    <source>
        <dbReference type="SAM" id="SignalP"/>
    </source>
</evidence>
<evidence type="ECO:0000313" key="5">
    <source>
        <dbReference type="EMBL" id="RXG28236.1"/>
    </source>
</evidence>
<evidence type="ECO:0000313" key="6">
    <source>
        <dbReference type="EMBL" id="SHI20016.1"/>
    </source>
</evidence>
<reference evidence="7" key="2">
    <citation type="submission" date="2016-11" db="EMBL/GenBank/DDBJ databases">
        <authorList>
            <person name="Varghese N."/>
            <person name="Submissions S."/>
        </authorList>
    </citation>
    <scope>NUCLEOTIDE SEQUENCE [LARGE SCALE GENOMIC DNA]</scope>
    <source>
        <strain evidence="7">DSM 19859</strain>
    </source>
</reference>
<keyword evidence="8" id="KW-1185">Reference proteome</keyword>
<dbReference type="Proteomes" id="UP000290037">
    <property type="component" value="Unassembled WGS sequence"/>
</dbReference>
<evidence type="ECO:0000256" key="1">
    <source>
        <dbReference type="ARBA" id="ARBA00008668"/>
    </source>
</evidence>
<evidence type="ECO:0000259" key="4">
    <source>
        <dbReference type="Pfam" id="PF13472"/>
    </source>
</evidence>
<dbReference type="InterPro" id="IPR037459">
    <property type="entry name" value="RhgT-like"/>
</dbReference>
<dbReference type="EMBL" id="QOVN01000005">
    <property type="protein sequence ID" value="RXG28236.1"/>
    <property type="molecule type" value="Genomic_DNA"/>
</dbReference>
<dbReference type="InterPro" id="IPR036514">
    <property type="entry name" value="SGNH_hydro_sf"/>
</dbReference>
<dbReference type="PANTHER" id="PTHR43695">
    <property type="entry name" value="PUTATIVE (AFU_ORTHOLOGUE AFUA_2G17250)-RELATED"/>
    <property type="match status" value="1"/>
</dbReference>
<keyword evidence="3" id="KW-0732">Signal</keyword>
<reference evidence="5 8" key="3">
    <citation type="submission" date="2018-07" db="EMBL/GenBank/DDBJ databases">
        <title>Leeuwenhoekiella genomics.</title>
        <authorList>
            <person name="Tahon G."/>
            <person name="Willems A."/>
        </authorList>
    </citation>
    <scope>NUCLEOTIDE SEQUENCE [LARGE SCALE GENOMIC DNA]</scope>
    <source>
        <strain evidence="5 8">LMG 24856</strain>
    </source>
</reference>
<name>A0A1M5Z6W5_9FLAO</name>
<evidence type="ECO:0000256" key="2">
    <source>
        <dbReference type="ARBA" id="ARBA00022801"/>
    </source>
</evidence>
<dbReference type="OrthoDB" id="9807041at2"/>
<proteinExistence type="inferred from homology"/>
<dbReference type="AlphaFoldDB" id="A0A1M5Z6W5"/>
<dbReference type="Proteomes" id="UP000184240">
    <property type="component" value="Unassembled WGS sequence"/>
</dbReference>
<protein>
    <submittedName>
        <fullName evidence="5 6">Lysophospholipase L1</fullName>
    </submittedName>
</protein>
<dbReference type="SUPFAM" id="SSF52266">
    <property type="entry name" value="SGNH hydrolase"/>
    <property type="match status" value="1"/>
</dbReference>
<sequence length="261" mass="29788">MKHLKTLALCLTLATFSVVSAQDKPTLYLIGDSTMADKKNPEENPEHGWGQVLPELLTDAIEVSNHAVNGRSSKSFITEGRWETVLETLKKGDYVFIQFGHNDQKFKDSTRYTNPFTQYRYNLERYVKETREAGATPILMSSIVRRKFNEHGTLEDTHGNYPLVVRMVANDLDVPFIDMQFLTERLERKLGPEKSESIHLHFEPGENPYYQNGKHDDTHLSYTGAKMIASLALQEIARQGLALENYIKPQVLEAEIVTLKD</sequence>
<dbReference type="CDD" id="cd01821">
    <property type="entry name" value="Rhamnogalacturan_acetylesterase_like"/>
    <property type="match status" value="1"/>
</dbReference>
<dbReference type="Pfam" id="PF13472">
    <property type="entry name" value="Lipase_GDSL_2"/>
    <property type="match status" value="1"/>
</dbReference>
<dbReference type="GO" id="GO:0016788">
    <property type="term" value="F:hydrolase activity, acting on ester bonds"/>
    <property type="evidence" value="ECO:0007669"/>
    <property type="project" value="UniProtKB-ARBA"/>
</dbReference>
<dbReference type="InterPro" id="IPR013830">
    <property type="entry name" value="SGNH_hydro"/>
</dbReference>
<dbReference type="RefSeq" id="WP_072983929.1">
    <property type="nucleotide sequence ID" value="NZ_FQXT01000005.1"/>
</dbReference>
<accession>A0A1M5Z6W5</accession>
<evidence type="ECO:0000313" key="8">
    <source>
        <dbReference type="Proteomes" id="UP000290037"/>
    </source>
</evidence>